<name>A0A9J6H2Y1_HAELO</name>
<evidence type="ECO:0000313" key="2">
    <source>
        <dbReference type="Proteomes" id="UP000821853"/>
    </source>
</evidence>
<reference evidence="1 2" key="1">
    <citation type="journal article" date="2020" name="Cell">
        <title>Large-Scale Comparative Analyses of Tick Genomes Elucidate Their Genetic Diversity and Vector Capacities.</title>
        <authorList>
            <consortium name="Tick Genome and Microbiome Consortium (TIGMIC)"/>
            <person name="Jia N."/>
            <person name="Wang J."/>
            <person name="Shi W."/>
            <person name="Du L."/>
            <person name="Sun Y."/>
            <person name="Zhan W."/>
            <person name="Jiang J.F."/>
            <person name="Wang Q."/>
            <person name="Zhang B."/>
            <person name="Ji P."/>
            <person name="Bell-Sakyi L."/>
            <person name="Cui X.M."/>
            <person name="Yuan T.T."/>
            <person name="Jiang B.G."/>
            <person name="Yang W.F."/>
            <person name="Lam T.T."/>
            <person name="Chang Q.C."/>
            <person name="Ding S.J."/>
            <person name="Wang X.J."/>
            <person name="Zhu J.G."/>
            <person name="Ruan X.D."/>
            <person name="Zhao L."/>
            <person name="Wei J.T."/>
            <person name="Ye R.Z."/>
            <person name="Que T.C."/>
            <person name="Du C.H."/>
            <person name="Zhou Y.H."/>
            <person name="Cheng J.X."/>
            <person name="Dai P.F."/>
            <person name="Guo W.B."/>
            <person name="Han X.H."/>
            <person name="Huang E.J."/>
            <person name="Li L.F."/>
            <person name="Wei W."/>
            <person name="Gao Y.C."/>
            <person name="Liu J.Z."/>
            <person name="Shao H.Z."/>
            <person name="Wang X."/>
            <person name="Wang C.C."/>
            <person name="Yang T.C."/>
            <person name="Huo Q.B."/>
            <person name="Li W."/>
            <person name="Chen H.Y."/>
            <person name="Chen S.E."/>
            <person name="Zhou L.G."/>
            <person name="Ni X.B."/>
            <person name="Tian J.H."/>
            <person name="Sheng Y."/>
            <person name="Liu T."/>
            <person name="Pan Y.S."/>
            <person name="Xia L.Y."/>
            <person name="Li J."/>
            <person name="Zhao F."/>
            <person name="Cao W.C."/>
        </authorList>
    </citation>
    <scope>NUCLEOTIDE SEQUENCE [LARGE SCALE GENOMIC DNA]</scope>
    <source>
        <strain evidence="1">HaeL-2018</strain>
    </source>
</reference>
<dbReference type="EMBL" id="JABSTR010000011">
    <property type="protein sequence ID" value="KAH9381619.1"/>
    <property type="molecule type" value="Genomic_DNA"/>
</dbReference>
<evidence type="ECO:0000313" key="1">
    <source>
        <dbReference type="EMBL" id="KAH9381619.1"/>
    </source>
</evidence>
<sequence>MQWNCRGLTTRSADVNQRFARNKRPTILLLQETNTPNIKLRGFNVYTTPVIRQSYRGRNNGDTSQPDVCNGQSAVLVAKSVPQTQLDTIHLCDQNREVAAVKTQLRGQTVTFVSVHCRPMGRSSQDATWVNSLM</sequence>
<comment type="caution">
    <text evidence="1">The sequence shown here is derived from an EMBL/GenBank/DDBJ whole genome shotgun (WGS) entry which is preliminary data.</text>
</comment>
<dbReference type="Proteomes" id="UP000821853">
    <property type="component" value="Chromosome 9"/>
</dbReference>
<organism evidence="1 2">
    <name type="scientific">Haemaphysalis longicornis</name>
    <name type="common">Bush tick</name>
    <dbReference type="NCBI Taxonomy" id="44386"/>
    <lineage>
        <taxon>Eukaryota</taxon>
        <taxon>Metazoa</taxon>
        <taxon>Ecdysozoa</taxon>
        <taxon>Arthropoda</taxon>
        <taxon>Chelicerata</taxon>
        <taxon>Arachnida</taxon>
        <taxon>Acari</taxon>
        <taxon>Parasitiformes</taxon>
        <taxon>Ixodida</taxon>
        <taxon>Ixodoidea</taxon>
        <taxon>Ixodidae</taxon>
        <taxon>Haemaphysalinae</taxon>
        <taxon>Haemaphysalis</taxon>
    </lineage>
</organism>
<accession>A0A9J6H2Y1</accession>
<dbReference type="OMA" id="FNTRRTC"/>
<dbReference type="InterPro" id="IPR036691">
    <property type="entry name" value="Endo/exonu/phosph_ase_sf"/>
</dbReference>
<dbReference type="VEuPathDB" id="VectorBase:HLOH_065158"/>
<dbReference type="OrthoDB" id="8036339at2759"/>
<keyword evidence="2" id="KW-1185">Reference proteome</keyword>
<dbReference type="Gene3D" id="3.60.10.10">
    <property type="entry name" value="Endonuclease/exonuclease/phosphatase"/>
    <property type="match status" value="1"/>
</dbReference>
<protein>
    <submittedName>
        <fullName evidence="1">Uncharacterized protein</fullName>
    </submittedName>
</protein>
<dbReference type="SUPFAM" id="SSF56219">
    <property type="entry name" value="DNase I-like"/>
    <property type="match status" value="1"/>
</dbReference>
<gene>
    <name evidence="1" type="ORF">HPB48_004616</name>
</gene>
<proteinExistence type="predicted"/>
<dbReference type="AlphaFoldDB" id="A0A9J6H2Y1"/>